<keyword evidence="4" id="KW-0862">Zinc</keyword>
<evidence type="ECO:0000256" key="1">
    <source>
        <dbReference type="ARBA" id="ARBA00004123"/>
    </source>
</evidence>
<reference evidence="6" key="1">
    <citation type="submission" date="2023-03" db="EMBL/GenBank/DDBJ databases">
        <title>Massive genome expansion in bonnet fungi (Mycena s.s.) driven by repeated elements and novel gene families across ecological guilds.</title>
        <authorList>
            <consortium name="Lawrence Berkeley National Laboratory"/>
            <person name="Harder C.B."/>
            <person name="Miyauchi S."/>
            <person name="Viragh M."/>
            <person name="Kuo A."/>
            <person name="Thoen E."/>
            <person name="Andreopoulos B."/>
            <person name="Lu D."/>
            <person name="Skrede I."/>
            <person name="Drula E."/>
            <person name="Henrissat B."/>
            <person name="Morin E."/>
            <person name="Kohler A."/>
            <person name="Barry K."/>
            <person name="LaButti K."/>
            <person name="Morin E."/>
            <person name="Salamov A."/>
            <person name="Lipzen A."/>
            <person name="Mereny Z."/>
            <person name="Hegedus B."/>
            <person name="Baldrian P."/>
            <person name="Stursova M."/>
            <person name="Weitz H."/>
            <person name="Taylor A."/>
            <person name="Grigoriev I.V."/>
            <person name="Nagy L.G."/>
            <person name="Martin F."/>
            <person name="Kauserud H."/>
        </authorList>
    </citation>
    <scope>NUCLEOTIDE SEQUENCE</scope>
    <source>
        <strain evidence="6">CBHHK188m</strain>
    </source>
</reference>
<dbReference type="PANTHER" id="PTHR46481">
    <property type="entry name" value="ZINC FINGER BED DOMAIN-CONTAINING PROTEIN 4"/>
    <property type="match status" value="1"/>
</dbReference>
<keyword evidence="2" id="KW-0479">Metal-binding</keyword>
<sequence>MEVELLRPGTIPPESKIVAHDVGTLYAEIDASYLGCGLQWEQDGEVFFMVLEFTQLDSRHTREYLALKLHECLEKYGLSKKLCILSMDGAGNCNTTATNLVPLNPHFKQATRKKRTVKVAVSATQVEEVVLDGTPPNQEDADLAHLLDEDAAERKSLRNQLPDGAARNEHDTAVVSKIRIAAIQVTASQGVTINSSESKSGLELIPRVCVLARKLHDSAPVVSSFAKLVHADKMIVSQTQMLARRCTSRWNSDYDSLDTALILEQPVRKLLKEKDLNLKAFKLTDAQWNLAADLCDVLEGANNSEISNICCVAAYGGGLVLNKYIDLVPNCEAYEFSIVLAPNLKLDWFKKHGRSMTQICRIREIIVACYDEIFKTTAQSAQTPTPAPEVVPWDLELPAPSQIPNNINSYLDTPPLASLNGKTVLQYWAAGRAAQPDLA</sequence>
<protein>
    <submittedName>
        <fullName evidence="6">Uncharacterized protein</fullName>
    </submittedName>
</protein>
<evidence type="ECO:0000256" key="5">
    <source>
        <dbReference type="ARBA" id="ARBA00023242"/>
    </source>
</evidence>
<dbReference type="GO" id="GO:0008270">
    <property type="term" value="F:zinc ion binding"/>
    <property type="evidence" value="ECO:0007669"/>
    <property type="project" value="UniProtKB-KW"/>
</dbReference>
<keyword evidence="3" id="KW-0863">Zinc-finger</keyword>
<dbReference type="InterPro" id="IPR012337">
    <property type="entry name" value="RNaseH-like_sf"/>
</dbReference>
<dbReference type="GO" id="GO:0005634">
    <property type="term" value="C:nucleus"/>
    <property type="evidence" value="ECO:0007669"/>
    <property type="project" value="UniProtKB-SubCell"/>
</dbReference>
<dbReference type="PANTHER" id="PTHR46481:SF10">
    <property type="entry name" value="ZINC FINGER BED DOMAIN-CONTAINING PROTEIN 39"/>
    <property type="match status" value="1"/>
</dbReference>
<dbReference type="AlphaFoldDB" id="A0AAD7IS33"/>
<evidence type="ECO:0000256" key="4">
    <source>
        <dbReference type="ARBA" id="ARBA00022833"/>
    </source>
</evidence>
<organism evidence="6 7">
    <name type="scientific">Mycena maculata</name>
    <dbReference type="NCBI Taxonomy" id="230809"/>
    <lineage>
        <taxon>Eukaryota</taxon>
        <taxon>Fungi</taxon>
        <taxon>Dikarya</taxon>
        <taxon>Basidiomycota</taxon>
        <taxon>Agaricomycotina</taxon>
        <taxon>Agaricomycetes</taxon>
        <taxon>Agaricomycetidae</taxon>
        <taxon>Agaricales</taxon>
        <taxon>Marasmiineae</taxon>
        <taxon>Mycenaceae</taxon>
        <taxon>Mycena</taxon>
    </lineage>
</organism>
<evidence type="ECO:0000256" key="3">
    <source>
        <dbReference type="ARBA" id="ARBA00022771"/>
    </source>
</evidence>
<evidence type="ECO:0000256" key="2">
    <source>
        <dbReference type="ARBA" id="ARBA00022723"/>
    </source>
</evidence>
<comment type="caution">
    <text evidence="6">The sequence shown here is derived from an EMBL/GenBank/DDBJ whole genome shotgun (WGS) entry which is preliminary data.</text>
</comment>
<evidence type="ECO:0000313" key="6">
    <source>
        <dbReference type="EMBL" id="KAJ7748159.1"/>
    </source>
</evidence>
<dbReference type="SUPFAM" id="SSF53098">
    <property type="entry name" value="Ribonuclease H-like"/>
    <property type="match status" value="1"/>
</dbReference>
<dbReference type="InterPro" id="IPR052035">
    <property type="entry name" value="ZnF_BED_domain_contain"/>
</dbReference>
<accession>A0AAD7IS33</accession>
<keyword evidence="5" id="KW-0539">Nucleus</keyword>
<dbReference type="Proteomes" id="UP001215280">
    <property type="component" value="Unassembled WGS sequence"/>
</dbReference>
<keyword evidence="7" id="KW-1185">Reference proteome</keyword>
<gene>
    <name evidence="6" type="ORF">DFH07DRAFT_1036669</name>
</gene>
<comment type="subcellular location">
    <subcellularLocation>
        <location evidence="1">Nucleus</location>
    </subcellularLocation>
</comment>
<name>A0AAD7IS33_9AGAR</name>
<evidence type="ECO:0000313" key="7">
    <source>
        <dbReference type="Proteomes" id="UP001215280"/>
    </source>
</evidence>
<dbReference type="EMBL" id="JARJLG010000091">
    <property type="protein sequence ID" value="KAJ7748159.1"/>
    <property type="molecule type" value="Genomic_DNA"/>
</dbReference>
<proteinExistence type="predicted"/>